<dbReference type="Pfam" id="PF11964">
    <property type="entry name" value="SpoIIAA-like"/>
    <property type="match status" value="1"/>
</dbReference>
<dbReference type="OrthoDB" id="9811577at2"/>
<protein>
    <recommendedName>
        <fullName evidence="3">SpoIIAA-like protein</fullName>
    </recommendedName>
</protein>
<dbReference type="Proteomes" id="UP000193827">
    <property type="component" value="Unassembled WGS sequence"/>
</dbReference>
<dbReference type="InterPro" id="IPR021866">
    <property type="entry name" value="SpoIIAA-like"/>
</dbReference>
<dbReference type="RefSeq" id="WP_085894039.1">
    <property type="nucleotide sequence ID" value="NZ_FWFL01000017.1"/>
</dbReference>
<gene>
    <name evidence="1" type="ORF">PEL8287_03845</name>
</gene>
<dbReference type="InterPro" id="IPR038396">
    <property type="entry name" value="SpoIIAA-like_sf"/>
</dbReference>
<evidence type="ECO:0000313" key="1">
    <source>
        <dbReference type="EMBL" id="SLN69018.1"/>
    </source>
</evidence>
<sequence>MAITYSENDETKTVEFTVSGRVTRADYDKVVAPMQAFIDRHGKVKMIEIIESFDGFEPSVLWPGIKFDFQNIRHISHVAVVSDIGWISPVSKAAGAFLSTKLRTFEMSEVDQARAWVASA</sequence>
<accession>A0A1Y5TV34</accession>
<name>A0A1Y5TV34_9RHOB</name>
<evidence type="ECO:0000313" key="2">
    <source>
        <dbReference type="Proteomes" id="UP000193827"/>
    </source>
</evidence>
<organism evidence="1 2">
    <name type="scientific">Roseovarius litorisediminis</name>
    <dbReference type="NCBI Taxonomy" id="1312363"/>
    <lineage>
        <taxon>Bacteria</taxon>
        <taxon>Pseudomonadati</taxon>
        <taxon>Pseudomonadota</taxon>
        <taxon>Alphaproteobacteria</taxon>
        <taxon>Rhodobacterales</taxon>
        <taxon>Roseobacteraceae</taxon>
        <taxon>Roseovarius</taxon>
    </lineage>
</organism>
<dbReference type="InterPro" id="IPR036513">
    <property type="entry name" value="STAS_dom_sf"/>
</dbReference>
<dbReference type="EMBL" id="FWFL01000017">
    <property type="protein sequence ID" value="SLN69018.1"/>
    <property type="molecule type" value="Genomic_DNA"/>
</dbReference>
<dbReference type="AlphaFoldDB" id="A0A1Y5TV34"/>
<keyword evidence="2" id="KW-1185">Reference proteome</keyword>
<dbReference type="Gene3D" id="3.40.50.10600">
    <property type="entry name" value="SpoIIaa-like domains"/>
    <property type="match status" value="1"/>
</dbReference>
<proteinExistence type="predicted"/>
<evidence type="ECO:0008006" key="3">
    <source>
        <dbReference type="Google" id="ProtNLM"/>
    </source>
</evidence>
<dbReference type="SUPFAM" id="SSF52091">
    <property type="entry name" value="SpoIIaa-like"/>
    <property type="match status" value="1"/>
</dbReference>
<reference evidence="1 2" key="1">
    <citation type="submission" date="2017-03" db="EMBL/GenBank/DDBJ databases">
        <authorList>
            <person name="Afonso C.L."/>
            <person name="Miller P.J."/>
            <person name="Scott M.A."/>
            <person name="Spackman E."/>
            <person name="Goraichik I."/>
            <person name="Dimitrov K.M."/>
            <person name="Suarez D.L."/>
            <person name="Swayne D.E."/>
        </authorList>
    </citation>
    <scope>NUCLEOTIDE SEQUENCE [LARGE SCALE GENOMIC DNA]</scope>
    <source>
        <strain evidence="1 2">CECT 8287</strain>
    </source>
</reference>